<organism evidence="3 4">
    <name type="scientific">Lacunisphaera limnophila</name>
    <dbReference type="NCBI Taxonomy" id="1838286"/>
    <lineage>
        <taxon>Bacteria</taxon>
        <taxon>Pseudomonadati</taxon>
        <taxon>Verrucomicrobiota</taxon>
        <taxon>Opitutia</taxon>
        <taxon>Opitutales</taxon>
        <taxon>Opitutaceae</taxon>
        <taxon>Lacunisphaera</taxon>
    </lineage>
</organism>
<evidence type="ECO:0000256" key="1">
    <source>
        <dbReference type="PIRNR" id="PIRNR012524"/>
    </source>
</evidence>
<gene>
    <name evidence="3" type="ORF">Verru16b_03175</name>
</gene>
<dbReference type="InterPro" id="IPR040764">
    <property type="entry name" value="CvfB_WH"/>
</dbReference>
<name>A0A1D8AYV6_9BACT</name>
<dbReference type="InterPro" id="IPR014464">
    <property type="entry name" value="CvfB_fam"/>
</dbReference>
<feature type="domain" description="S1 motif" evidence="2">
    <location>
        <begin position="69"/>
        <end position="132"/>
    </location>
</feature>
<dbReference type="InterPro" id="IPR036388">
    <property type="entry name" value="WH-like_DNA-bd_sf"/>
</dbReference>
<sequence length="289" mass="31659">MAQIGKRNLLTIVRSSTPGLYLDGGTHGEILLPGKFIPTGAVVGGKVEVFVYRDSEDRLVATTQQPLVQVGELAYLRVAGINPRVGVFLEWGLEKDLLLPMREMDGPVNPGDRVVVMVVLDDRTDRLIASARFNRRLDLKPPHYHEGEAVQLMVASKSPLGFNLVVNNAHRGLIYHTEIHGPLRVGDVVQGYIRAIRPDGKLDLALGQAGHRRIGEMADKVMAVLTAKGGRLPYHDNSLPEEIRDVFGMSKKAFKQAIGTLFRERQIIIDPDGITLVGPVDGEQGAAEK</sequence>
<dbReference type="PATRIC" id="fig|1838286.3.peg.3198"/>
<evidence type="ECO:0000259" key="2">
    <source>
        <dbReference type="SMART" id="SM00316"/>
    </source>
</evidence>
<dbReference type="PANTHER" id="PTHR37296:SF1">
    <property type="entry name" value="CONSERVED VIRULENCE FACTOR B"/>
    <property type="match status" value="1"/>
</dbReference>
<dbReference type="GO" id="GO:0003676">
    <property type="term" value="F:nucleic acid binding"/>
    <property type="evidence" value="ECO:0007669"/>
    <property type="project" value="InterPro"/>
</dbReference>
<dbReference type="KEGG" id="obg:Verru16b_03175"/>
<dbReference type="Proteomes" id="UP000095228">
    <property type="component" value="Chromosome"/>
</dbReference>
<dbReference type="InterPro" id="IPR012340">
    <property type="entry name" value="NA-bd_OB-fold"/>
</dbReference>
<dbReference type="Gene3D" id="1.10.10.10">
    <property type="entry name" value="Winged helix-like DNA-binding domain superfamily/Winged helix DNA-binding domain"/>
    <property type="match status" value="1"/>
</dbReference>
<dbReference type="STRING" id="1838286.Verru16b_03175"/>
<dbReference type="PIRSF" id="PIRSF012524">
    <property type="entry name" value="YitL_S1"/>
    <property type="match status" value="1"/>
</dbReference>
<dbReference type="PANTHER" id="PTHR37296">
    <property type="entry name" value="CONSERVED VIRULENCE FACTOR B"/>
    <property type="match status" value="1"/>
</dbReference>
<dbReference type="Pfam" id="PF17783">
    <property type="entry name" value="WHD_CvfB"/>
    <property type="match status" value="1"/>
</dbReference>
<feature type="domain" description="S1 motif" evidence="2">
    <location>
        <begin position="145"/>
        <end position="207"/>
    </location>
</feature>
<keyword evidence="4" id="KW-1185">Reference proteome</keyword>
<accession>A0A1D8AYV6</accession>
<dbReference type="InterPro" id="IPR039566">
    <property type="entry name" value="CvfB_S1_st"/>
</dbReference>
<dbReference type="RefSeq" id="WP_069963165.1">
    <property type="nucleotide sequence ID" value="NZ_CP016094.1"/>
</dbReference>
<dbReference type="EMBL" id="CP016094">
    <property type="protein sequence ID" value="AOS46080.1"/>
    <property type="molecule type" value="Genomic_DNA"/>
</dbReference>
<comment type="similarity">
    <text evidence="1">Belongs to the CvfB family.</text>
</comment>
<dbReference type="SMART" id="SM00316">
    <property type="entry name" value="S1"/>
    <property type="match status" value="2"/>
</dbReference>
<reference evidence="3 4" key="1">
    <citation type="submission" date="2016-06" db="EMBL/GenBank/DDBJ databases">
        <title>Three novel species with peptidoglycan cell walls form the new genus Lacunisphaera gen. nov. in the family Opitutaceae of the verrucomicrobial subdivision 4.</title>
        <authorList>
            <person name="Rast P."/>
            <person name="Gloeckner I."/>
            <person name="Jogler M."/>
            <person name="Boedeker C."/>
            <person name="Jeske O."/>
            <person name="Wiegand S."/>
            <person name="Reinhardt R."/>
            <person name="Schumann P."/>
            <person name="Rohde M."/>
            <person name="Spring S."/>
            <person name="Gloeckner F.O."/>
            <person name="Jogler C."/>
        </authorList>
    </citation>
    <scope>NUCLEOTIDE SEQUENCE [LARGE SCALE GENOMIC DNA]</scope>
    <source>
        <strain evidence="3 4">IG16b</strain>
    </source>
</reference>
<evidence type="ECO:0000313" key="4">
    <source>
        <dbReference type="Proteomes" id="UP000095228"/>
    </source>
</evidence>
<proteinExistence type="inferred from homology"/>
<dbReference type="Pfam" id="PF13509">
    <property type="entry name" value="S1_2"/>
    <property type="match status" value="1"/>
</dbReference>
<dbReference type="OrthoDB" id="9801597at2"/>
<dbReference type="AlphaFoldDB" id="A0A1D8AYV6"/>
<evidence type="ECO:0000313" key="3">
    <source>
        <dbReference type="EMBL" id="AOS46080.1"/>
    </source>
</evidence>
<dbReference type="Gene3D" id="2.40.50.140">
    <property type="entry name" value="Nucleic acid-binding proteins"/>
    <property type="match status" value="2"/>
</dbReference>
<protein>
    <recommendedName>
        <fullName evidence="2">S1 motif domain-containing protein</fullName>
    </recommendedName>
</protein>
<dbReference type="InterPro" id="IPR003029">
    <property type="entry name" value="S1_domain"/>
</dbReference>